<evidence type="ECO:0008006" key="4">
    <source>
        <dbReference type="Google" id="ProtNLM"/>
    </source>
</evidence>
<protein>
    <recommendedName>
        <fullName evidence="4">35 kDa protein</fullName>
    </recommendedName>
</protein>
<keyword evidence="3" id="KW-1185">Reference proteome</keyword>
<sequence length="144" mass="15122">MWSCSSPGAAFARRCPSHWPNRGSVCGIPDEPQPEPVDAEVVELSPAPGSTAQPAEAVTTPQPAGAGGATQPVETGYTPDGVPTFESVREKIETRYGTAIGAAELASETPEGRSVEEQYEARQKAAAERLARIRESMNRPDGSG</sequence>
<dbReference type="EMBL" id="AP022570">
    <property type="protein sequence ID" value="BBX52163.1"/>
    <property type="molecule type" value="Genomic_DNA"/>
</dbReference>
<gene>
    <name evidence="2" type="ORF">MPOR_31890</name>
</gene>
<dbReference type="Proteomes" id="UP000466785">
    <property type="component" value="Chromosome"/>
</dbReference>
<dbReference type="KEGG" id="mpof:MPOR_31890"/>
<evidence type="ECO:0000256" key="1">
    <source>
        <dbReference type="SAM" id="MobiDB-lite"/>
    </source>
</evidence>
<name>A0A6N4VDE8_9MYCO</name>
<feature type="region of interest" description="Disordered" evidence="1">
    <location>
        <begin position="1"/>
        <end position="83"/>
    </location>
</feature>
<accession>A0A6N4VDE8</accession>
<reference evidence="2 3" key="1">
    <citation type="journal article" date="2019" name="Emerg. Microbes Infect.">
        <title>Comprehensive subspecies identification of 175 nontuberculous mycobacteria species based on 7547 genomic profiles.</title>
        <authorList>
            <person name="Matsumoto Y."/>
            <person name="Kinjo T."/>
            <person name="Motooka D."/>
            <person name="Nabeya D."/>
            <person name="Jung N."/>
            <person name="Uechi K."/>
            <person name="Horii T."/>
            <person name="Iida T."/>
            <person name="Fujita J."/>
            <person name="Nakamura S."/>
        </authorList>
    </citation>
    <scope>NUCLEOTIDE SEQUENCE [LARGE SCALE GENOMIC DNA]</scope>
    <source>
        <strain evidence="2 3">JCM 12603</strain>
    </source>
</reference>
<evidence type="ECO:0000313" key="3">
    <source>
        <dbReference type="Proteomes" id="UP000466785"/>
    </source>
</evidence>
<dbReference type="AlphaFoldDB" id="A0A6N4VDE8"/>
<evidence type="ECO:0000313" key="2">
    <source>
        <dbReference type="EMBL" id="BBX52163.1"/>
    </source>
</evidence>
<proteinExistence type="predicted"/>
<organism evidence="2 3">
    <name type="scientific">Mycolicibacterium poriferae</name>
    <dbReference type="NCBI Taxonomy" id="39694"/>
    <lineage>
        <taxon>Bacteria</taxon>
        <taxon>Bacillati</taxon>
        <taxon>Actinomycetota</taxon>
        <taxon>Actinomycetes</taxon>
        <taxon>Mycobacteriales</taxon>
        <taxon>Mycobacteriaceae</taxon>
        <taxon>Mycolicibacterium</taxon>
    </lineage>
</organism>